<keyword evidence="3" id="KW-0597">Phosphoprotein</keyword>
<keyword evidence="9" id="KW-0812">Transmembrane</keyword>
<comment type="caution">
    <text evidence="11">The sequence shown here is derived from an EMBL/GenBank/DDBJ whole genome shotgun (WGS) entry which is preliminary data.</text>
</comment>
<evidence type="ECO:0000256" key="6">
    <source>
        <dbReference type="ARBA" id="ARBA00022777"/>
    </source>
</evidence>
<dbReference type="InterPro" id="IPR003594">
    <property type="entry name" value="HATPase_dom"/>
</dbReference>
<dbReference type="InterPro" id="IPR005467">
    <property type="entry name" value="His_kinase_dom"/>
</dbReference>
<dbReference type="RefSeq" id="WP_344019235.1">
    <property type="nucleotide sequence ID" value="NZ_BAAABX010000005.1"/>
</dbReference>
<dbReference type="PROSITE" id="PS50109">
    <property type="entry name" value="HIS_KIN"/>
    <property type="match status" value="1"/>
</dbReference>
<dbReference type="Gene3D" id="3.30.565.10">
    <property type="entry name" value="Histidine kinase-like ATPase, C-terminal domain"/>
    <property type="match status" value="1"/>
</dbReference>
<dbReference type="PANTHER" id="PTHR24421">
    <property type="entry name" value="NITRATE/NITRITE SENSOR PROTEIN NARX-RELATED"/>
    <property type="match status" value="1"/>
</dbReference>
<dbReference type="SUPFAM" id="SSF55874">
    <property type="entry name" value="ATPase domain of HSP90 chaperone/DNA topoisomerase II/histidine kinase"/>
    <property type="match status" value="1"/>
</dbReference>
<evidence type="ECO:0000256" key="9">
    <source>
        <dbReference type="SAM" id="Phobius"/>
    </source>
</evidence>
<dbReference type="PANTHER" id="PTHR24421:SF10">
    <property type="entry name" value="NITRATE_NITRITE SENSOR PROTEIN NARQ"/>
    <property type="match status" value="1"/>
</dbReference>
<dbReference type="EMBL" id="BAAABX010000005">
    <property type="protein sequence ID" value="GAA0387131.1"/>
    <property type="molecule type" value="Genomic_DNA"/>
</dbReference>
<reference evidence="11 12" key="1">
    <citation type="journal article" date="2019" name="Int. J. Syst. Evol. Microbiol.">
        <title>The Global Catalogue of Microorganisms (GCM) 10K type strain sequencing project: providing services to taxonomists for standard genome sequencing and annotation.</title>
        <authorList>
            <consortium name="The Broad Institute Genomics Platform"/>
            <consortium name="The Broad Institute Genome Sequencing Center for Infectious Disease"/>
            <person name="Wu L."/>
            <person name="Ma J."/>
        </authorList>
    </citation>
    <scope>NUCLEOTIDE SEQUENCE [LARGE SCALE GENOMIC DNA]</scope>
    <source>
        <strain evidence="11 12">JCM 4788</strain>
    </source>
</reference>
<dbReference type="CDD" id="cd16917">
    <property type="entry name" value="HATPase_UhpB-NarQ-NarX-like"/>
    <property type="match status" value="1"/>
</dbReference>
<keyword evidence="12" id="KW-1185">Reference proteome</keyword>
<dbReference type="InterPro" id="IPR036890">
    <property type="entry name" value="HATPase_C_sf"/>
</dbReference>
<feature type="transmembrane region" description="Helical" evidence="9">
    <location>
        <begin position="47"/>
        <end position="67"/>
    </location>
</feature>
<evidence type="ECO:0000256" key="7">
    <source>
        <dbReference type="ARBA" id="ARBA00022840"/>
    </source>
</evidence>
<dbReference type="Pfam" id="PF02518">
    <property type="entry name" value="HATPase_c"/>
    <property type="match status" value="1"/>
</dbReference>
<feature type="transmembrane region" description="Helical" evidence="9">
    <location>
        <begin position="74"/>
        <end position="92"/>
    </location>
</feature>
<gene>
    <name evidence="11" type="ORF">GCM10010357_04890</name>
</gene>
<dbReference type="Pfam" id="PF07730">
    <property type="entry name" value="HisKA_3"/>
    <property type="match status" value="1"/>
</dbReference>
<organism evidence="11 12">
    <name type="scientific">Streptomyces luteireticuli</name>
    <dbReference type="NCBI Taxonomy" id="173858"/>
    <lineage>
        <taxon>Bacteria</taxon>
        <taxon>Bacillati</taxon>
        <taxon>Actinomycetota</taxon>
        <taxon>Actinomycetes</taxon>
        <taxon>Kitasatosporales</taxon>
        <taxon>Streptomycetaceae</taxon>
        <taxon>Streptomyces</taxon>
    </lineage>
</organism>
<evidence type="ECO:0000256" key="2">
    <source>
        <dbReference type="ARBA" id="ARBA00012438"/>
    </source>
</evidence>
<sequence length="350" mass="37407">MRSGPEARPGYRRSAAQSLVGGVCVAMALVGSASYAANIVADDRLPARTIAAPAIALSTGVLAVLAGQRWRARCLLTMLSCGFALLGAGHTLSVPQLSQVALGLLTVALVYAVPAWPEAKIVIRQGSSWSLVERQEHHAGLIAGELHDEVLQFLALARRRLDAARAETDPHRLRAAMEEASRTLDEQTAVLRGIIATVSPVALRGLSLAEMITSRAERVAAENGLIVDVDVRDERFHASTAENGVNLAVYRVVQESLNNIVKHAGARHVTVSLTCRNDRITVTVTDDGRGLPQPARRAEGYGMKGMRWRCEAYGGTFRAASADTGGTTVRADFPLRCCRRAARHRAPAAG</sequence>
<dbReference type="Proteomes" id="UP001500879">
    <property type="component" value="Unassembled WGS sequence"/>
</dbReference>
<keyword evidence="5" id="KW-0547">Nucleotide-binding</keyword>
<feature type="domain" description="Histidine kinase" evidence="10">
    <location>
        <begin position="141"/>
        <end position="337"/>
    </location>
</feature>
<keyword evidence="6" id="KW-0418">Kinase</keyword>
<dbReference type="SMART" id="SM00387">
    <property type="entry name" value="HATPase_c"/>
    <property type="match status" value="1"/>
</dbReference>
<feature type="transmembrane region" description="Helical" evidence="9">
    <location>
        <begin position="20"/>
        <end position="41"/>
    </location>
</feature>
<evidence type="ECO:0000313" key="11">
    <source>
        <dbReference type="EMBL" id="GAA0387131.1"/>
    </source>
</evidence>
<name>A0ABN0Y8K5_9ACTN</name>
<keyword evidence="7" id="KW-0067">ATP-binding</keyword>
<dbReference type="InterPro" id="IPR050482">
    <property type="entry name" value="Sensor_HK_TwoCompSys"/>
</dbReference>
<accession>A0ABN0Y8K5</accession>
<evidence type="ECO:0000256" key="1">
    <source>
        <dbReference type="ARBA" id="ARBA00000085"/>
    </source>
</evidence>
<keyword evidence="8" id="KW-0902">Two-component regulatory system</keyword>
<comment type="catalytic activity">
    <reaction evidence="1">
        <text>ATP + protein L-histidine = ADP + protein N-phospho-L-histidine.</text>
        <dbReference type="EC" id="2.7.13.3"/>
    </reaction>
</comment>
<evidence type="ECO:0000259" key="10">
    <source>
        <dbReference type="PROSITE" id="PS50109"/>
    </source>
</evidence>
<dbReference type="InterPro" id="IPR011712">
    <property type="entry name" value="Sig_transdc_His_kin_sub3_dim/P"/>
</dbReference>
<keyword evidence="9" id="KW-0472">Membrane</keyword>
<keyword evidence="4" id="KW-0808">Transferase</keyword>
<evidence type="ECO:0000256" key="3">
    <source>
        <dbReference type="ARBA" id="ARBA00022553"/>
    </source>
</evidence>
<evidence type="ECO:0000313" key="12">
    <source>
        <dbReference type="Proteomes" id="UP001500879"/>
    </source>
</evidence>
<evidence type="ECO:0000256" key="5">
    <source>
        <dbReference type="ARBA" id="ARBA00022741"/>
    </source>
</evidence>
<keyword evidence="9" id="KW-1133">Transmembrane helix</keyword>
<evidence type="ECO:0000256" key="4">
    <source>
        <dbReference type="ARBA" id="ARBA00022679"/>
    </source>
</evidence>
<proteinExistence type="predicted"/>
<dbReference type="EC" id="2.7.13.3" evidence="2"/>
<evidence type="ECO:0000256" key="8">
    <source>
        <dbReference type="ARBA" id="ARBA00023012"/>
    </source>
</evidence>
<protein>
    <recommendedName>
        <fullName evidence="2">histidine kinase</fullName>
        <ecNumber evidence="2">2.7.13.3</ecNumber>
    </recommendedName>
</protein>